<dbReference type="RefSeq" id="WP_206656867.1">
    <property type="nucleotide sequence ID" value="NZ_CP071182.1"/>
</dbReference>
<evidence type="ECO:0000313" key="3">
    <source>
        <dbReference type="EMBL" id="QSO47522.1"/>
    </source>
</evidence>
<dbReference type="Gene3D" id="3.90.550.10">
    <property type="entry name" value="Spore Coat Polysaccharide Biosynthesis Protein SpsA, Chain A"/>
    <property type="match status" value="1"/>
</dbReference>
<dbReference type="KEGG" id="afx:JZ786_00155"/>
<evidence type="ECO:0000256" key="1">
    <source>
        <dbReference type="PROSITE-ProRule" id="PRU00339"/>
    </source>
</evidence>
<dbReference type="InterPro" id="IPR001173">
    <property type="entry name" value="Glyco_trans_2-like"/>
</dbReference>
<organism evidence="3 4">
    <name type="scientific">Alicyclobacillus mengziensis</name>
    <dbReference type="NCBI Taxonomy" id="2931921"/>
    <lineage>
        <taxon>Bacteria</taxon>
        <taxon>Bacillati</taxon>
        <taxon>Bacillota</taxon>
        <taxon>Bacilli</taxon>
        <taxon>Bacillales</taxon>
        <taxon>Alicyclobacillaceae</taxon>
        <taxon>Alicyclobacillus</taxon>
    </lineage>
</organism>
<dbReference type="InterPro" id="IPR029044">
    <property type="entry name" value="Nucleotide-diphossugar_trans"/>
</dbReference>
<dbReference type="SMART" id="SM00028">
    <property type="entry name" value="TPR"/>
    <property type="match status" value="2"/>
</dbReference>
<name>A0A9X7Z6L8_9BACL</name>
<dbReference type="PROSITE" id="PS50005">
    <property type="entry name" value="TPR"/>
    <property type="match status" value="1"/>
</dbReference>
<dbReference type="InterPro" id="IPR011990">
    <property type="entry name" value="TPR-like_helical_dom_sf"/>
</dbReference>
<sequence length="412" mass="46690">MKTNKQIIELIQQRKFDSARYACIDRLTESRMDAQAWAFLGQAMVGLKRGDMARKCFERVALLDPFATWINQAWQDATNVSNGASDKQTLRLLELSNVSVSACILTRDSSRTIRQCMEALIPAVDEIVVVDTGSKDDTVEIVESLGFHVHHFEWVDDFSASRNYAQSLATHGWLLAVDSDEILFPEDAPAVRKVAAVYNGSPVEAVRVAVHNTAAGQTHVTFMERLYKRDLLWSGRVHETLSVSGSVPAAPIRFKHDGYDADAVDLESKRGRNIRILREVVQANPDDARARFFLGRDLMTIKNYTEAREQFEHLLKQYGNSMLPGARSQVETKYTHLSIETSQPDMAEMVARGMTERTPEFPDGWGWLALLESSQDYAIHYLSLLQQYRDGYLLDETILPRLRRAFPQLFTV</sequence>
<keyword evidence="4" id="KW-1185">Reference proteome</keyword>
<reference evidence="3 4" key="1">
    <citation type="submission" date="2021-02" db="EMBL/GenBank/DDBJ databases">
        <title>Alicyclobacillus curvatus sp. nov. and Alicyclobacillus mengziensis sp. nov., two acidophilic bacteria isolated from acid mine drainage.</title>
        <authorList>
            <person name="Huang Y."/>
        </authorList>
    </citation>
    <scope>NUCLEOTIDE SEQUENCE [LARGE SCALE GENOMIC DNA]</scope>
    <source>
        <strain evidence="3 4">S30H14</strain>
    </source>
</reference>
<dbReference type="SUPFAM" id="SSF53448">
    <property type="entry name" value="Nucleotide-diphospho-sugar transferases"/>
    <property type="match status" value="1"/>
</dbReference>
<dbReference type="SUPFAM" id="SSF48452">
    <property type="entry name" value="TPR-like"/>
    <property type="match status" value="1"/>
</dbReference>
<dbReference type="PANTHER" id="PTHR43630:SF2">
    <property type="entry name" value="GLYCOSYLTRANSFERASE"/>
    <property type="match status" value="1"/>
</dbReference>
<keyword evidence="1" id="KW-0802">TPR repeat</keyword>
<gene>
    <name evidence="3" type="ORF">JZ786_00155</name>
</gene>
<dbReference type="EMBL" id="CP071182">
    <property type="protein sequence ID" value="QSO47522.1"/>
    <property type="molecule type" value="Genomic_DNA"/>
</dbReference>
<dbReference type="Pfam" id="PF00535">
    <property type="entry name" value="Glycos_transf_2"/>
    <property type="match status" value="1"/>
</dbReference>
<protein>
    <submittedName>
        <fullName evidence="3">Glycosyltransferase family 2 protein</fullName>
    </submittedName>
</protein>
<dbReference type="AlphaFoldDB" id="A0A9X7Z6L8"/>
<feature type="repeat" description="TPR" evidence="1">
    <location>
        <begin position="34"/>
        <end position="67"/>
    </location>
</feature>
<dbReference type="Gene3D" id="1.25.40.10">
    <property type="entry name" value="Tetratricopeptide repeat domain"/>
    <property type="match status" value="1"/>
</dbReference>
<dbReference type="InterPro" id="IPR019734">
    <property type="entry name" value="TPR_rpt"/>
</dbReference>
<dbReference type="Proteomes" id="UP000663505">
    <property type="component" value="Chromosome"/>
</dbReference>
<evidence type="ECO:0000259" key="2">
    <source>
        <dbReference type="Pfam" id="PF00535"/>
    </source>
</evidence>
<proteinExistence type="predicted"/>
<dbReference type="CDD" id="cd02511">
    <property type="entry name" value="Beta4Glucosyltransferase"/>
    <property type="match status" value="1"/>
</dbReference>
<accession>A0A9X7Z6L8</accession>
<feature type="domain" description="Glycosyltransferase 2-like" evidence="2">
    <location>
        <begin position="101"/>
        <end position="190"/>
    </location>
</feature>
<evidence type="ECO:0000313" key="4">
    <source>
        <dbReference type="Proteomes" id="UP000663505"/>
    </source>
</evidence>
<dbReference type="PANTHER" id="PTHR43630">
    <property type="entry name" value="POLY-BETA-1,6-N-ACETYL-D-GLUCOSAMINE SYNTHASE"/>
    <property type="match status" value="1"/>
</dbReference>